<organism evidence="3 4">
    <name type="scientific">Phaeoacremonium minimum (strain UCR-PA7)</name>
    <name type="common">Esca disease fungus</name>
    <name type="synonym">Togninia minima</name>
    <dbReference type="NCBI Taxonomy" id="1286976"/>
    <lineage>
        <taxon>Eukaryota</taxon>
        <taxon>Fungi</taxon>
        <taxon>Dikarya</taxon>
        <taxon>Ascomycota</taxon>
        <taxon>Pezizomycotina</taxon>
        <taxon>Sordariomycetes</taxon>
        <taxon>Sordariomycetidae</taxon>
        <taxon>Togniniales</taxon>
        <taxon>Togniniaceae</taxon>
        <taxon>Phaeoacremonium</taxon>
    </lineage>
</organism>
<protein>
    <recommendedName>
        <fullName evidence="1">Phosphotransferase</fullName>
        <ecNumber evidence="1">2.7.1.-</ecNumber>
    </recommendedName>
</protein>
<dbReference type="SUPFAM" id="SSF53067">
    <property type="entry name" value="Actin-like ATPase domain"/>
    <property type="match status" value="1"/>
</dbReference>
<dbReference type="PANTHER" id="PTHR19443:SF24">
    <property type="entry name" value="PHOSPHOTRANSFERASE"/>
    <property type="match status" value="1"/>
</dbReference>
<dbReference type="Proteomes" id="UP000014074">
    <property type="component" value="Unassembled WGS sequence"/>
</dbReference>
<name>R8BXK3_PHAM7</name>
<evidence type="ECO:0000313" key="4">
    <source>
        <dbReference type="Proteomes" id="UP000014074"/>
    </source>
</evidence>
<dbReference type="eggNOG" id="KOG1369">
    <property type="taxonomic scope" value="Eukaryota"/>
</dbReference>
<dbReference type="GO" id="GO:0006096">
    <property type="term" value="P:glycolytic process"/>
    <property type="evidence" value="ECO:0007669"/>
    <property type="project" value="UniProtKB-KW"/>
</dbReference>
<dbReference type="AlphaFoldDB" id="R8BXK3"/>
<dbReference type="GO" id="GO:0008865">
    <property type="term" value="F:fructokinase activity"/>
    <property type="evidence" value="ECO:0007669"/>
    <property type="project" value="TreeGrafter"/>
</dbReference>
<dbReference type="PROSITE" id="PS51748">
    <property type="entry name" value="HEXOKINASE_2"/>
    <property type="match status" value="1"/>
</dbReference>
<dbReference type="GO" id="GO:0006013">
    <property type="term" value="P:mannose metabolic process"/>
    <property type="evidence" value="ECO:0007669"/>
    <property type="project" value="TreeGrafter"/>
</dbReference>
<dbReference type="GO" id="GO:0005524">
    <property type="term" value="F:ATP binding"/>
    <property type="evidence" value="ECO:0007669"/>
    <property type="project" value="UniProtKB-UniRule"/>
</dbReference>
<dbReference type="KEGG" id="tmn:UCRPA7_331"/>
<dbReference type="GeneID" id="19323646"/>
<dbReference type="GO" id="GO:0006006">
    <property type="term" value="P:glucose metabolic process"/>
    <property type="evidence" value="ECO:0007669"/>
    <property type="project" value="TreeGrafter"/>
</dbReference>
<keyword evidence="1" id="KW-0547">Nucleotide-binding</keyword>
<dbReference type="PANTHER" id="PTHR19443">
    <property type="entry name" value="HEXOKINASE"/>
    <property type="match status" value="1"/>
</dbReference>
<dbReference type="InterPro" id="IPR001312">
    <property type="entry name" value="Hexokinase"/>
</dbReference>
<dbReference type="GO" id="GO:0004340">
    <property type="term" value="F:glucokinase activity"/>
    <property type="evidence" value="ECO:0007669"/>
    <property type="project" value="TreeGrafter"/>
</dbReference>
<dbReference type="HOGENOM" id="CLU_1744911_0_0_1"/>
<dbReference type="GO" id="GO:0001678">
    <property type="term" value="P:intracellular glucose homeostasis"/>
    <property type="evidence" value="ECO:0007669"/>
    <property type="project" value="InterPro"/>
</dbReference>
<dbReference type="GO" id="GO:0019158">
    <property type="term" value="F:mannokinase activity"/>
    <property type="evidence" value="ECO:0007669"/>
    <property type="project" value="TreeGrafter"/>
</dbReference>
<keyword evidence="4" id="KW-1185">Reference proteome</keyword>
<dbReference type="GO" id="GO:0005829">
    <property type="term" value="C:cytosol"/>
    <property type="evidence" value="ECO:0007669"/>
    <property type="project" value="TreeGrafter"/>
</dbReference>
<dbReference type="InterPro" id="IPR022672">
    <property type="entry name" value="Hexokinase_N"/>
</dbReference>
<evidence type="ECO:0000256" key="1">
    <source>
        <dbReference type="RuleBase" id="RU362007"/>
    </source>
</evidence>
<keyword evidence="1" id="KW-0324">Glycolysis</keyword>
<keyword evidence="1" id="KW-0067">ATP-binding</keyword>
<sequence length="154" mass="17299">MLPSFIDRAPSGKEEGSVIALDIGGSTMRVALIKLNPTANSVADRLKVERKQQWLIEQCVKELYADRFFDWIAQNVKTFFENQGMTIDGELSSIPLGLVWSFPLDQKMLNDGELKDMGKGFRVGLDLKGKSINACLSAAFERLVRLARMQLRFS</sequence>
<evidence type="ECO:0000313" key="3">
    <source>
        <dbReference type="EMBL" id="EOO04078.1"/>
    </source>
</evidence>
<gene>
    <name evidence="3" type="ORF">UCRPA7_331</name>
</gene>
<feature type="domain" description="Hexokinase N-terminal" evidence="2">
    <location>
        <begin position="1"/>
        <end position="143"/>
    </location>
</feature>
<dbReference type="GO" id="GO:0005739">
    <property type="term" value="C:mitochondrion"/>
    <property type="evidence" value="ECO:0007669"/>
    <property type="project" value="TreeGrafter"/>
</dbReference>
<dbReference type="PRINTS" id="PR00475">
    <property type="entry name" value="HEXOKINASE"/>
</dbReference>
<dbReference type="Pfam" id="PF00349">
    <property type="entry name" value="Hexokinase_1"/>
    <property type="match status" value="1"/>
</dbReference>
<keyword evidence="1 3" id="KW-0418">Kinase</keyword>
<proteinExistence type="inferred from homology"/>
<dbReference type="EMBL" id="KB932800">
    <property type="protein sequence ID" value="EOO04078.1"/>
    <property type="molecule type" value="Genomic_DNA"/>
</dbReference>
<evidence type="ECO:0000259" key="2">
    <source>
        <dbReference type="Pfam" id="PF00349"/>
    </source>
</evidence>
<reference evidence="4" key="1">
    <citation type="journal article" date="2013" name="Genome Announc.">
        <title>Draft genome sequence of the ascomycete Phaeoacremonium aleophilum strain UCR-PA7, a causal agent of the esca disease complex in grapevines.</title>
        <authorList>
            <person name="Blanco-Ulate B."/>
            <person name="Rolshausen P."/>
            <person name="Cantu D."/>
        </authorList>
    </citation>
    <scope>NUCLEOTIDE SEQUENCE [LARGE SCALE GENOMIC DNA]</scope>
    <source>
        <strain evidence="4">UCR-PA7</strain>
    </source>
</reference>
<comment type="similarity">
    <text evidence="1">Belongs to the hexokinase family.</text>
</comment>
<accession>R8BXK3</accession>
<dbReference type="RefSeq" id="XP_007911119.1">
    <property type="nucleotide sequence ID" value="XM_007912928.1"/>
</dbReference>
<dbReference type="GO" id="GO:0005536">
    <property type="term" value="F:D-glucose binding"/>
    <property type="evidence" value="ECO:0007669"/>
    <property type="project" value="InterPro"/>
</dbReference>
<dbReference type="EC" id="2.7.1.-" evidence="1"/>
<keyword evidence="1" id="KW-0808">Transferase</keyword>
<dbReference type="Gene3D" id="3.30.420.40">
    <property type="match status" value="1"/>
</dbReference>
<dbReference type="OrthoDB" id="419537at2759"/>
<dbReference type="InterPro" id="IPR043129">
    <property type="entry name" value="ATPase_NBD"/>
</dbReference>